<feature type="chain" id="PRO_5038795034" evidence="1">
    <location>
        <begin position="25"/>
        <end position="204"/>
    </location>
</feature>
<feature type="signal peptide" evidence="1">
    <location>
        <begin position="1"/>
        <end position="24"/>
    </location>
</feature>
<dbReference type="STRING" id="39492.ERS852540_02556"/>
<evidence type="ECO:0000313" key="3">
    <source>
        <dbReference type="Proteomes" id="UP000095662"/>
    </source>
</evidence>
<keyword evidence="1" id="KW-0732">Signal</keyword>
<sequence>MKKLNLMVIVTVFTMILLCSCAQNNDVMASVNGIDIKKSDYEVHLKSNEIMAELMTEDINNSDFTSEEKNTKIMEIKEKCSTDKETIINSMIETAFIDSKYDSITHEQAKSEIEKQMSNLDAYADEYPQVAANGKIMDEYIKRMGITKDEYIDLAADSYISYVNKQKAKEEFAKEKDISDDVLDKEFESYIKQEISKTLAVYYK</sequence>
<protein>
    <submittedName>
        <fullName evidence="2">Uncharacterized protein</fullName>
    </submittedName>
</protein>
<name>A0A174ZYY4_9FIRM</name>
<dbReference type="PROSITE" id="PS51257">
    <property type="entry name" value="PROKAR_LIPOPROTEIN"/>
    <property type="match status" value="1"/>
</dbReference>
<evidence type="ECO:0000313" key="2">
    <source>
        <dbReference type="EMBL" id="CUQ92565.1"/>
    </source>
</evidence>
<gene>
    <name evidence="2" type="ORF">ERS852540_02556</name>
</gene>
<dbReference type="Proteomes" id="UP000095662">
    <property type="component" value="Unassembled WGS sequence"/>
</dbReference>
<evidence type="ECO:0000256" key="1">
    <source>
        <dbReference type="SAM" id="SignalP"/>
    </source>
</evidence>
<accession>A0A174ZYY4</accession>
<dbReference type="EMBL" id="CZBY01000033">
    <property type="protein sequence ID" value="CUQ92565.1"/>
    <property type="molecule type" value="Genomic_DNA"/>
</dbReference>
<reference evidence="2 3" key="1">
    <citation type="submission" date="2015-09" db="EMBL/GenBank/DDBJ databases">
        <authorList>
            <consortium name="Pathogen Informatics"/>
        </authorList>
    </citation>
    <scope>NUCLEOTIDE SEQUENCE [LARGE SCALE GENOMIC DNA]</scope>
    <source>
        <strain evidence="2 3">2789STDY5834928</strain>
    </source>
</reference>
<organism evidence="2 3">
    <name type="scientific">[Eubacterium] siraeum</name>
    <dbReference type="NCBI Taxonomy" id="39492"/>
    <lineage>
        <taxon>Bacteria</taxon>
        <taxon>Bacillati</taxon>
        <taxon>Bacillota</taxon>
        <taxon>Clostridia</taxon>
        <taxon>Eubacteriales</taxon>
        <taxon>Oscillospiraceae</taxon>
        <taxon>Oscillospiraceae incertae sedis</taxon>
    </lineage>
</organism>
<proteinExistence type="predicted"/>
<dbReference type="AlphaFoldDB" id="A0A174ZYY4"/>